<dbReference type="PANTHER" id="PTHR33545:SF9">
    <property type="entry name" value="UPF0750 MEMBRANE PROTEIN YITE"/>
    <property type="match status" value="1"/>
</dbReference>
<dbReference type="Pfam" id="PF10035">
    <property type="entry name" value="DUF2179"/>
    <property type="match status" value="1"/>
</dbReference>
<evidence type="ECO:0000256" key="5">
    <source>
        <dbReference type="ARBA" id="ARBA00023136"/>
    </source>
</evidence>
<feature type="domain" description="DUF2179" evidence="7">
    <location>
        <begin position="222"/>
        <end position="274"/>
    </location>
</feature>
<reference evidence="8 9" key="1">
    <citation type="submission" date="2016-11" db="EMBL/GenBank/DDBJ databases">
        <title>Interaction between Lactobacillus species and yeast in water kefir.</title>
        <authorList>
            <person name="Behr J."/>
            <person name="Xu D."/>
            <person name="Vogel R.F."/>
        </authorList>
    </citation>
    <scope>NUCLEOTIDE SEQUENCE [LARGE SCALE GENOMIC DNA]</scope>
    <source>
        <strain evidence="8 9">TMW 1.1827</strain>
    </source>
</reference>
<evidence type="ECO:0000256" key="3">
    <source>
        <dbReference type="ARBA" id="ARBA00022692"/>
    </source>
</evidence>
<evidence type="ECO:0000256" key="4">
    <source>
        <dbReference type="ARBA" id="ARBA00022989"/>
    </source>
</evidence>
<sequence>MITRLGKRFWGQALLLLAGLELITISINFFYAPINVAAGGATGIAIIIDEVWGVNRAFTVLLINILMIILAYFFLNKQILQKILAGSFILPLLLYLNPSFKVVNDSLLAAIAGGTIFAAGIAILYRINASSGGTTVPPMIIKKYFHVNPAISLLLIDLGVTLFNIPVAGFNSFVLASFSLIITSLVMRYIETGLDHKYQLQIVSETKLPEIKQMLLSQQQSLTIYHAEGGYSGKNKDILLLVTDNQNYGPLIKQIHQIDPSVFIITSNVVKVHGGRW</sequence>
<evidence type="ECO:0000313" key="9">
    <source>
        <dbReference type="Proteomes" id="UP000324497"/>
    </source>
</evidence>
<gene>
    <name evidence="8" type="ORF">BSQ50_08100</name>
</gene>
<dbReference type="InterPro" id="IPR003740">
    <property type="entry name" value="YitT"/>
</dbReference>
<protein>
    <recommendedName>
        <fullName evidence="7">DUF2179 domain-containing protein</fullName>
    </recommendedName>
</protein>
<dbReference type="GO" id="GO:0005886">
    <property type="term" value="C:plasma membrane"/>
    <property type="evidence" value="ECO:0007669"/>
    <property type="project" value="UniProtKB-SubCell"/>
</dbReference>
<dbReference type="Proteomes" id="UP000324497">
    <property type="component" value="Chromosome"/>
</dbReference>
<evidence type="ECO:0000256" key="6">
    <source>
        <dbReference type="SAM" id="Phobius"/>
    </source>
</evidence>
<dbReference type="AlphaFoldDB" id="A0A3Q8CV24"/>
<keyword evidence="9" id="KW-1185">Reference proteome</keyword>
<proteinExistence type="predicted"/>
<name>A0A3Q8CV24_9LACO</name>
<dbReference type="InterPro" id="IPR051461">
    <property type="entry name" value="UPF0750_membrane"/>
</dbReference>
<accession>A0A3Q8CV24</accession>
<evidence type="ECO:0000256" key="1">
    <source>
        <dbReference type="ARBA" id="ARBA00004651"/>
    </source>
</evidence>
<feature type="transmembrane region" description="Helical" evidence="6">
    <location>
        <begin position="12"/>
        <end position="34"/>
    </location>
</feature>
<keyword evidence="4 6" id="KW-1133">Transmembrane helix</keyword>
<dbReference type="CDD" id="cd16380">
    <property type="entry name" value="YitT_C"/>
    <property type="match status" value="1"/>
</dbReference>
<comment type="subcellular location">
    <subcellularLocation>
        <location evidence="1">Cell membrane</location>
        <topology evidence="1">Multi-pass membrane protein</topology>
    </subcellularLocation>
</comment>
<dbReference type="InterPro" id="IPR015867">
    <property type="entry name" value="N-reg_PII/ATP_PRibTrfase_C"/>
</dbReference>
<dbReference type="PANTHER" id="PTHR33545">
    <property type="entry name" value="UPF0750 MEMBRANE PROTEIN YITT-RELATED"/>
    <property type="match status" value="1"/>
</dbReference>
<evidence type="ECO:0000256" key="2">
    <source>
        <dbReference type="ARBA" id="ARBA00022475"/>
    </source>
</evidence>
<keyword evidence="5 6" id="KW-0472">Membrane</keyword>
<dbReference type="EMBL" id="CP018180">
    <property type="protein sequence ID" value="AUJ32520.1"/>
    <property type="molecule type" value="Genomic_DNA"/>
</dbReference>
<dbReference type="RefSeq" id="WP_148126862.1">
    <property type="nucleotide sequence ID" value="NZ_CP018180.1"/>
</dbReference>
<keyword evidence="3 6" id="KW-0812">Transmembrane</keyword>
<keyword evidence="2" id="KW-1003">Cell membrane</keyword>
<dbReference type="InterPro" id="IPR019264">
    <property type="entry name" value="DUF2179"/>
</dbReference>
<dbReference type="Gene3D" id="3.30.70.120">
    <property type="match status" value="1"/>
</dbReference>
<feature type="transmembrane region" description="Helical" evidence="6">
    <location>
        <begin position="106"/>
        <end position="125"/>
    </location>
</feature>
<evidence type="ECO:0000259" key="7">
    <source>
        <dbReference type="Pfam" id="PF10035"/>
    </source>
</evidence>
<evidence type="ECO:0000313" key="8">
    <source>
        <dbReference type="EMBL" id="AUJ32520.1"/>
    </source>
</evidence>
<dbReference type="PIRSF" id="PIRSF006483">
    <property type="entry name" value="Membrane_protein_YitT"/>
    <property type="match status" value="1"/>
</dbReference>
<organism evidence="8 9">
    <name type="scientific">Liquorilactobacillus nagelii</name>
    <dbReference type="NCBI Taxonomy" id="82688"/>
    <lineage>
        <taxon>Bacteria</taxon>
        <taxon>Bacillati</taxon>
        <taxon>Bacillota</taxon>
        <taxon>Bacilli</taxon>
        <taxon>Lactobacillales</taxon>
        <taxon>Lactobacillaceae</taxon>
        <taxon>Liquorilactobacillus</taxon>
    </lineage>
</organism>
<feature type="transmembrane region" description="Helical" evidence="6">
    <location>
        <begin position="82"/>
        <end position="100"/>
    </location>
</feature>
<dbReference type="Pfam" id="PF02588">
    <property type="entry name" value="YitT_membrane"/>
    <property type="match status" value="1"/>
</dbReference>
<dbReference type="KEGG" id="lng:BSQ50_08100"/>
<feature type="transmembrane region" description="Helical" evidence="6">
    <location>
        <begin position="54"/>
        <end position="75"/>
    </location>
</feature>